<keyword evidence="1 2" id="KW-0238">DNA-binding</keyword>
<dbReference type="Pfam" id="PF00440">
    <property type="entry name" value="TetR_N"/>
    <property type="match status" value="1"/>
</dbReference>
<feature type="domain" description="HTH tetR-type" evidence="3">
    <location>
        <begin position="3"/>
        <end position="65"/>
    </location>
</feature>
<feature type="DNA-binding region" description="H-T-H motif" evidence="2">
    <location>
        <begin position="28"/>
        <end position="47"/>
    </location>
</feature>
<dbReference type="InterPro" id="IPR001647">
    <property type="entry name" value="HTH_TetR"/>
</dbReference>
<sequence>MTAPTRDRLLTEAMRLFSDKGFEATSVSQIESAAGLAAGSGALYRHFKSKDALLAAGIDRQLDRRAAMSDIRALFAGLGDLHSELTVLGRYLLSVIDQETELLQIAARTPAGLSDRLDTAYAALVDGLTAELAGWIDTWNPDLDAKERNVIAALAVNSLLGARAAANLFRRSDRIIDDGDYLAEWTRTLAVRISA</sequence>
<evidence type="ECO:0000256" key="1">
    <source>
        <dbReference type="ARBA" id="ARBA00023125"/>
    </source>
</evidence>
<dbReference type="RefSeq" id="WP_268787355.1">
    <property type="nucleotide sequence ID" value="NZ_JAPQYE010000013.1"/>
</dbReference>
<gene>
    <name evidence="4" type="ORF">OY187_23005</name>
</gene>
<protein>
    <submittedName>
        <fullName evidence="4">Helix-turn-helix domain containing protein</fullName>
    </submittedName>
</protein>
<dbReference type="InterPro" id="IPR009057">
    <property type="entry name" value="Homeodomain-like_sf"/>
</dbReference>
<evidence type="ECO:0000256" key="2">
    <source>
        <dbReference type="PROSITE-ProRule" id="PRU00335"/>
    </source>
</evidence>
<dbReference type="InterPro" id="IPR050109">
    <property type="entry name" value="HTH-type_TetR-like_transc_reg"/>
</dbReference>
<dbReference type="PANTHER" id="PTHR30055:SF226">
    <property type="entry name" value="HTH-TYPE TRANSCRIPTIONAL REGULATOR PKSA"/>
    <property type="match status" value="1"/>
</dbReference>
<reference evidence="4" key="1">
    <citation type="submission" date="2022-12" db="EMBL/GenBank/DDBJ databases">
        <title>Whole genome sequence of Mycolicibacterium iranicum strain SBH312.</title>
        <authorList>
            <person name="Jani J."/>
            <person name="Arifin Mustapha Z."/>
            <person name="Ahmed K."/>
            <person name="Kai Ling C."/>
        </authorList>
    </citation>
    <scope>NUCLEOTIDE SEQUENCE</scope>
    <source>
        <strain evidence="4">SBH312</strain>
    </source>
</reference>
<dbReference type="PANTHER" id="PTHR30055">
    <property type="entry name" value="HTH-TYPE TRANSCRIPTIONAL REGULATOR RUTR"/>
    <property type="match status" value="1"/>
</dbReference>
<dbReference type="Gene3D" id="1.10.357.10">
    <property type="entry name" value="Tetracycline Repressor, domain 2"/>
    <property type="match status" value="1"/>
</dbReference>
<evidence type="ECO:0000313" key="5">
    <source>
        <dbReference type="Proteomes" id="UP001084650"/>
    </source>
</evidence>
<dbReference type="Proteomes" id="UP001084650">
    <property type="component" value="Unassembled WGS sequence"/>
</dbReference>
<evidence type="ECO:0000313" key="4">
    <source>
        <dbReference type="EMBL" id="MCZ0730927.1"/>
    </source>
</evidence>
<dbReference type="SUPFAM" id="SSF46689">
    <property type="entry name" value="Homeodomain-like"/>
    <property type="match status" value="1"/>
</dbReference>
<dbReference type="PROSITE" id="PS50977">
    <property type="entry name" value="HTH_TETR_2"/>
    <property type="match status" value="1"/>
</dbReference>
<keyword evidence="5" id="KW-1185">Reference proteome</keyword>
<evidence type="ECO:0000259" key="3">
    <source>
        <dbReference type="PROSITE" id="PS50977"/>
    </source>
</evidence>
<proteinExistence type="predicted"/>
<name>A0ABT4HL33_MYCIR</name>
<comment type="caution">
    <text evidence="4">The sequence shown here is derived from an EMBL/GenBank/DDBJ whole genome shotgun (WGS) entry which is preliminary data.</text>
</comment>
<organism evidence="4 5">
    <name type="scientific">Mycolicibacterium iranicum</name>
    <name type="common">Mycobacterium iranicum</name>
    <dbReference type="NCBI Taxonomy" id="912594"/>
    <lineage>
        <taxon>Bacteria</taxon>
        <taxon>Bacillati</taxon>
        <taxon>Actinomycetota</taxon>
        <taxon>Actinomycetes</taxon>
        <taxon>Mycobacteriales</taxon>
        <taxon>Mycobacteriaceae</taxon>
        <taxon>Mycolicibacterium</taxon>
    </lineage>
</organism>
<accession>A0ABT4HL33</accession>
<dbReference type="EMBL" id="JAPQYE010000013">
    <property type="protein sequence ID" value="MCZ0730927.1"/>
    <property type="molecule type" value="Genomic_DNA"/>
</dbReference>